<protein>
    <submittedName>
        <fullName evidence="2">Uncharacterized protein</fullName>
    </submittedName>
</protein>
<feature type="transmembrane region" description="Helical" evidence="1">
    <location>
        <begin position="29"/>
        <end position="49"/>
    </location>
</feature>
<dbReference type="Proteomes" id="UP000281391">
    <property type="component" value="Chromosome"/>
</dbReference>
<sequence>MFYRVLSVGWNEEKLEMTDEKRLSLIEKLVIITFGVAIAYFIVTVGLSLDGIDRPWPFPVR</sequence>
<gene>
    <name evidence="2" type="ORF">NCTC11214_04988</name>
</gene>
<keyword evidence="1" id="KW-0472">Membrane</keyword>
<evidence type="ECO:0000256" key="1">
    <source>
        <dbReference type="SAM" id="Phobius"/>
    </source>
</evidence>
<dbReference type="AlphaFoldDB" id="A0A3S4EI28"/>
<keyword evidence="1" id="KW-1133">Transmembrane helix</keyword>
<evidence type="ECO:0000313" key="2">
    <source>
        <dbReference type="EMBL" id="VDZ64467.1"/>
    </source>
</evidence>
<dbReference type="EMBL" id="LR134117">
    <property type="protein sequence ID" value="VDZ64467.1"/>
    <property type="molecule type" value="Genomic_DNA"/>
</dbReference>
<reference evidence="2 3" key="1">
    <citation type="submission" date="2018-12" db="EMBL/GenBank/DDBJ databases">
        <authorList>
            <consortium name="Pathogen Informatics"/>
        </authorList>
    </citation>
    <scope>NUCLEOTIDE SEQUENCE [LARGE SCALE GENOMIC DNA]</scope>
    <source>
        <strain evidence="2 3">NCTC11214</strain>
    </source>
</reference>
<keyword evidence="1" id="KW-0812">Transmembrane</keyword>
<evidence type="ECO:0000313" key="3">
    <source>
        <dbReference type="Proteomes" id="UP000281391"/>
    </source>
</evidence>
<organism evidence="2 3">
    <name type="scientific">Serratia odorifera</name>
    <dbReference type="NCBI Taxonomy" id="618"/>
    <lineage>
        <taxon>Bacteria</taxon>
        <taxon>Pseudomonadati</taxon>
        <taxon>Pseudomonadota</taxon>
        <taxon>Gammaproteobacteria</taxon>
        <taxon>Enterobacterales</taxon>
        <taxon>Yersiniaceae</taxon>
        <taxon>Serratia</taxon>
    </lineage>
</organism>
<accession>A0A3S4EI28</accession>
<dbReference type="KEGG" id="sof:NCTC11214_04988"/>
<name>A0A3S4EI28_SEROD</name>
<proteinExistence type="predicted"/>